<keyword evidence="1" id="KW-1185">Reference proteome</keyword>
<reference evidence="2" key="1">
    <citation type="submission" date="2016-11" db="UniProtKB">
        <authorList>
            <consortium name="WormBaseParasite"/>
        </authorList>
    </citation>
    <scope>IDENTIFICATION</scope>
</reference>
<dbReference type="WBParaSite" id="Hba_06855">
    <property type="protein sequence ID" value="Hba_06855"/>
    <property type="gene ID" value="Hba_06855"/>
</dbReference>
<evidence type="ECO:0000313" key="2">
    <source>
        <dbReference type="WBParaSite" id="Hba_06855"/>
    </source>
</evidence>
<dbReference type="AlphaFoldDB" id="A0A1I7WNY9"/>
<accession>A0A1I7WNY9</accession>
<evidence type="ECO:0000313" key="1">
    <source>
        <dbReference type="Proteomes" id="UP000095283"/>
    </source>
</evidence>
<protein>
    <submittedName>
        <fullName evidence="2">Ovule protein</fullName>
    </submittedName>
</protein>
<name>A0A1I7WNY9_HETBA</name>
<sequence length="77" mass="9179">MAVDYSERQICRNCLKDDEVYLLQPTFEELDFDRSMISLNHHTVDQMYFCIHSILNMADMVSAERMIVMFICFLPLH</sequence>
<dbReference type="Proteomes" id="UP000095283">
    <property type="component" value="Unplaced"/>
</dbReference>
<organism evidence="1 2">
    <name type="scientific">Heterorhabditis bacteriophora</name>
    <name type="common">Entomopathogenic nematode worm</name>
    <dbReference type="NCBI Taxonomy" id="37862"/>
    <lineage>
        <taxon>Eukaryota</taxon>
        <taxon>Metazoa</taxon>
        <taxon>Ecdysozoa</taxon>
        <taxon>Nematoda</taxon>
        <taxon>Chromadorea</taxon>
        <taxon>Rhabditida</taxon>
        <taxon>Rhabditina</taxon>
        <taxon>Rhabditomorpha</taxon>
        <taxon>Strongyloidea</taxon>
        <taxon>Heterorhabditidae</taxon>
        <taxon>Heterorhabditis</taxon>
    </lineage>
</organism>
<proteinExistence type="predicted"/>